<feature type="compositionally biased region" description="Basic residues" evidence="1">
    <location>
        <begin position="29"/>
        <end position="40"/>
    </location>
</feature>
<sequence length="103" mass="12300">MLIDWKPGRKTKMKRFRIQSGQTEDVERRRRKKNNRKSLRNPHNYTVLFRKMAVMATENRLTAETRGIRSIKMIGRIRYGNSGVHIVEVLLFLSARCKEQIRK</sequence>
<name>A0AAW1JHE5_POPJA</name>
<reference evidence="2 3" key="1">
    <citation type="journal article" date="2024" name="BMC Genomics">
        <title>De novo assembly and annotation of Popillia japonica's genome with initial clues to its potential as an invasive pest.</title>
        <authorList>
            <person name="Cucini C."/>
            <person name="Boschi S."/>
            <person name="Funari R."/>
            <person name="Cardaioli E."/>
            <person name="Iannotti N."/>
            <person name="Marturano G."/>
            <person name="Paoli F."/>
            <person name="Bruttini M."/>
            <person name="Carapelli A."/>
            <person name="Frati F."/>
            <person name="Nardi F."/>
        </authorList>
    </citation>
    <scope>NUCLEOTIDE SEQUENCE [LARGE SCALE GENOMIC DNA]</scope>
    <source>
        <strain evidence="2">DMR45628</strain>
    </source>
</reference>
<gene>
    <name evidence="2" type="ORF">QE152_g29399</name>
</gene>
<evidence type="ECO:0000313" key="2">
    <source>
        <dbReference type="EMBL" id="KAK9703335.1"/>
    </source>
</evidence>
<feature type="region of interest" description="Disordered" evidence="1">
    <location>
        <begin position="1"/>
        <end position="42"/>
    </location>
</feature>
<comment type="caution">
    <text evidence="2">The sequence shown here is derived from an EMBL/GenBank/DDBJ whole genome shotgun (WGS) entry which is preliminary data.</text>
</comment>
<evidence type="ECO:0000313" key="3">
    <source>
        <dbReference type="Proteomes" id="UP001458880"/>
    </source>
</evidence>
<keyword evidence="3" id="KW-1185">Reference proteome</keyword>
<organism evidence="2 3">
    <name type="scientific">Popillia japonica</name>
    <name type="common">Japanese beetle</name>
    <dbReference type="NCBI Taxonomy" id="7064"/>
    <lineage>
        <taxon>Eukaryota</taxon>
        <taxon>Metazoa</taxon>
        <taxon>Ecdysozoa</taxon>
        <taxon>Arthropoda</taxon>
        <taxon>Hexapoda</taxon>
        <taxon>Insecta</taxon>
        <taxon>Pterygota</taxon>
        <taxon>Neoptera</taxon>
        <taxon>Endopterygota</taxon>
        <taxon>Coleoptera</taxon>
        <taxon>Polyphaga</taxon>
        <taxon>Scarabaeiformia</taxon>
        <taxon>Scarabaeidae</taxon>
        <taxon>Rutelinae</taxon>
        <taxon>Popillia</taxon>
    </lineage>
</organism>
<accession>A0AAW1JHE5</accession>
<dbReference type="AlphaFoldDB" id="A0AAW1JHE5"/>
<dbReference type="Proteomes" id="UP001458880">
    <property type="component" value="Unassembled WGS sequence"/>
</dbReference>
<protein>
    <submittedName>
        <fullName evidence="2">Uncharacterized protein</fullName>
    </submittedName>
</protein>
<proteinExistence type="predicted"/>
<evidence type="ECO:0000256" key="1">
    <source>
        <dbReference type="SAM" id="MobiDB-lite"/>
    </source>
</evidence>
<feature type="compositionally biased region" description="Basic residues" evidence="1">
    <location>
        <begin position="8"/>
        <end position="17"/>
    </location>
</feature>
<dbReference type="EMBL" id="JASPKY010000372">
    <property type="protein sequence ID" value="KAK9703335.1"/>
    <property type="molecule type" value="Genomic_DNA"/>
</dbReference>